<gene>
    <name evidence="2" type="ORF">PXEA_LOCUS565</name>
</gene>
<proteinExistence type="predicted"/>
<dbReference type="EMBL" id="CAAALY010001052">
    <property type="protein sequence ID" value="VEL07125.1"/>
    <property type="molecule type" value="Genomic_DNA"/>
</dbReference>
<name>A0A3S4ZB85_9PLAT</name>
<sequence length="234" mass="26459">MPAMLLIGFCSTSVIVNIVLPIPFLQNGRKIRQSSSSHKLSYENNRKLPCSIVQIHSRSPQPKFCPKEVGASGHAKPNCYELRRASSQGTQRQVDRRKDNHSERLANIKSHDASKSRKVTDACSEIIRQNISDVGEQEPGMLRLHECVTDPNHVPQRRNVCIRPVTEVSQKQNFSFLTKQYKSTPNIAKQSSRDSSQDSLRDQALLTMMSRSIDRVAITTMYNTNRSVPVRDKS</sequence>
<comment type="caution">
    <text evidence="2">The sequence shown here is derived from an EMBL/GenBank/DDBJ whole genome shotgun (WGS) entry which is preliminary data.</text>
</comment>
<keyword evidence="3" id="KW-1185">Reference proteome</keyword>
<feature type="region of interest" description="Disordered" evidence="1">
    <location>
        <begin position="84"/>
        <end position="118"/>
    </location>
</feature>
<evidence type="ECO:0000313" key="2">
    <source>
        <dbReference type="EMBL" id="VEL07125.1"/>
    </source>
</evidence>
<evidence type="ECO:0000313" key="3">
    <source>
        <dbReference type="Proteomes" id="UP000784294"/>
    </source>
</evidence>
<protein>
    <submittedName>
        <fullName evidence="2">Uncharacterized protein</fullName>
    </submittedName>
</protein>
<reference evidence="2" key="1">
    <citation type="submission" date="2018-11" db="EMBL/GenBank/DDBJ databases">
        <authorList>
            <consortium name="Pathogen Informatics"/>
        </authorList>
    </citation>
    <scope>NUCLEOTIDE SEQUENCE</scope>
</reference>
<feature type="compositionally biased region" description="Basic and acidic residues" evidence="1">
    <location>
        <begin position="93"/>
        <end position="118"/>
    </location>
</feature>
<accession>A0A3S4ZB85</accession>
<dbReference type="Proteomes" id="UP000784294">
    <property type="component" value="Unassembled WGS sequence"/>
</dbReference>
<organism evidence="2 3">
    <name type="scientific">Protopolystoma xenopodis</name>
    <dbReference type="NCBI Taxonomy" id="117903"/>
    <lineage>
        <taxon>Eukaryota</taxon>
        <taxon>Metazoa</taxon>
        <taxon>Spiralia</taxon>
        <taxon>Lophotrochozoa</taxon>
        <taxon>Platyhelminthes</taxon>
        <taxon>Monogenea</taxon>
        <taxon>Polyopisthocotylea</taxon>
        <taxon>Polystomatidea</taxon>
        <taxon>Polystomatidae</taxon>
        <taxon>Protopolystoma</taxon>
    </lineage>
</organism>
<dbReference type="AlphaFoldDB" id="A0A3S4ZB85"/>
<evidence type="ECO:0000256" key="1">
    <source>
        <dbReference type="SAM" id="MobiDB-lite"/>
    </source>
</evidence>